<dbReference type="Gene3D" id="2.120.10.30">
    <property type="entry name" value="TolB, C-terminal domain"/>
    <property type="match status" value="1"/>
</dbReference>
<dbReference type="InterPro" id="IPR013658">
    <property type="entry name" value="SGL"/>
</dbReference>
<dbReference type="RefSeq" id="WP_093923005.1">
    <property type="nucleotide sequence ID" value="NZ_FOMW01000004.1"/>
</dbReference>
<organism evidence="4 5">
    <name type="scientific">Sulfitobacter brevis</name>
    <dbReference type="NCBI Taxonomy" id="74348"/>
    <lineage>
        <taxon>Bacteria</taxon>
        <taxon>Pseudomonadati</taxon>
        <taxon>Pseudomonadota</taxon>
        <taxon>Alphaproteobacteria</taxon>
        <taxon>Rhodobacterales</taxon>
        <taxon>Roseobacteraceae</taxon>
        <taxon>Sulfitobacter</taxon>
    </lineage>
</organism>
<feature type="binding site" evidence="2">
    <location>
        <position position="49"/>
    </location>
    <ligand>
        <name>a divalent metal cation</name>
        <dbReference type="ChEBI" id="CHEBI:60240"/>
    </ligand>
</feature>
<feature type="binding site" evidence="2">
    <location>
        <position position="229"/>
    </location>
    <ligand>
        <name>a divalent metal cation</name>
        <dbReference type="ChEBI" id="CHEBI:60240"/>
    </ligand>
</feature>
<feature type="domain" description="SMP-30/Gluconolactonase/LRE-like region" evidence="3">
    <location>
        <begin position="49"/>
        <end position="286"/>
    </location>
</feature>
<dbReference type="InterPro" id="IPR051262">
    <property type="entry name" value="SMP-30/CGR1_Lactonase"/>
</dbReference>
<proteinExistence type="predicted"/>
<dbReference type="Pfam" id="PF08450">
    <property type="entry name" value="SGL"/>
    <property type="match status" value="1"/>
</dbReference>
<accession>A0A1I1WNM8</accession>
<dbReference type="PANTHER" id="PTHR47572:SF5">
    <property type="entry name" value="BLR2277 PROTEIN"/>
    <property type="match status" value="1"/>
</dbReference>
<dbReference type="SUPFAM" id="SSF63829">
    <property type="entry name" value="Calcium-dependent phosphotriesterase"/>
    <property type="match status" value="1"/>
</dbReference>
<evidence type="ECO:0000259" key="3">
    <source>
        <dbReference type="Pfam" id="PF08450"/>
    </source>
</evidence>
<dbReference type="AlphaFoldDB" id="A0A1I1WNM8"/>
<reference evidence="4 5" key="1">
    <citation type="submission" date="2016-10" db="EMBL/GenBank/DDBJ databases">
        <authorList>
            <person name="de Groot N.N."/>
        </authorList>
    </citation>
    <scope>NUCLEOTIDE SEQUENCE [LARGE SCALE GENOMIC DNA]</scope>
    <source>
        <strain evidence="4 5">DSM 11443</strain>
    </source>
</reference>
<dbReference type="InterPro" id="IPR005511">
    <property type="entry name" value="SMP-30"/>
</dbReference>
<dbReference type="PANTHER" id="PTHR47572">
    <property type="entry name" value="LIPOPROTEIN-RELATED"/>
    <property type="match status" value="1"/>
</dbReference>
<dbReference type="Proteomes" id="UP000198977">
    <property type="component" value="Unassembled WGS sequence"/>
</dbReference>
<keyword evidence="2" id="KW-0862">Zinc</keyword>
<feature type="binding site" evidence="2">
    <location>
        <position position="181"/>
    </location>
    <ligand>
        <name>a divalent metal cation</name>
        <dbReference type="ChEBI" id="CHEBI:60240"/>
    </ligand>
</feature>
<dbReference type="OrthoDB" id="241638at2"/>
<feature type="binding site" evidence="2">
    <location>
        <position position="134"/>
    </location>
    <ligand>
        <name>substrate</name>
    </ligand>
</feature>
<keyword evidence="2" id="KW-0479">Metal-binding</keyword>
<dbReference type="GO" id="GO:0046872">
    <property type="term" value="F:metal ion binding"/>
    <property type="evidence" value="ECO:0007669"/>
    <property type="project" value="UniProtKB-KW"/>
</dbReference>
<dbReference type="InterPro" id="IPR011042">
    <property type="entry name" value="6-blade_b-propeller_TolB-like"/>
</dbReference>
<gene>
    <name evidence="4" type="ORF">SAMN04488523_10462</name>
</gene>
<evidence type="ECO:0000313" key="4">
    <source>
        <dbReference type="EMBL" id="SFD96571.1"/>
    </source>
</evidence>
<dbReference type="EMBL" id="FOMW01000004">
    <property type="protein sequence ID" value="SFD96571.1"/>
    <property type="molecule type" value="Genomic_DNA"/>
</dbReference>
<protein>
    <submittedName>
        <fullName evidence="4">Gluconolactonase</fullName>
    </submittedName>
</protein>
<dbReference type="PRINTS" id="PR01790">
    <property type="entry name" value="SMP30FAMILY"/>
</dbReference>
<feature type="active site" description="Proton donor/acceptor" evidence="1">
    <location>
        <position position="229"/>
    </location>
</feature>
<evidence type="ECO:0000256" key="2">
    <source>
        <dbReference type="PIRSR" id="PIRSR605511-2"/>
    </source>
</evidence>
<evidence type="ECO:0000256" key="1">
    <source>
        <dbReference type="PIRSR" id="PIRSR605511-1"/>
    </source>
</evidence>
<comment type="cofactor">
    <cofactor evidence="2">
        <name>Zn(2+)</name>
        <dbReference type="ChEBI" id="CHEBI:29105"/>
    </cofactor>
    <text evidence="2">Binds 1 divalent metal cation per subunit.</text>
</comment>
<keyword evidence="5" id="KW-1185">Reference proteome</keyword>
<dbReference type="STRING" id="74348.SAMN04488523_10462"/>
<sequence>MPSHSLFPAPQNIEAEVFSRMSDALRRTNRSSDWLNAQLRGNSLPGLLEAPTFDRQGNLFVVDVAFGRIFKIDRSGTFHLVCEYDGEPNGLALHRDGRMYVADHKNGIMLLDTDSGKIEPFLDRPRLERFKGVNDLTFSKKGDLYFTDQGQTGLHDPTGAVYRLAPDGTLDKLLSNIPSPNGLVLSSDETALYVAVTRANGIWRVPFMLDDTPSKVGLFIQLSGLGGPDGMALDQEGGLAIAHIDLGTVWIFNHLGEPQFRVRSAEGMKTTNVAYDPIDPTMIYFTEAESGSIQRARVPTAGASLFPHD</sequence>
<name>A0A1I1WNM8_9RHOB</name>
<evidence type="ECO:0000313" key="5">
    <source>
        <dbReference type="Proteomes" id="UP000198977"/>
    </source>
</evidence>